<evidence type="ECO:0000256" key="5">
    <source>
        <dbReference type="ARBA" id="ARBA00022695"/>
    </source>
</evidence>
<dbReference type="InterPro" id="IPR022637">
    <property type="entry name" value="DNA_polIII_beta_cen"/>
</dbReference>
<keyword evidence="8" id="KW-0238">DNA-binding</keyword>
<comment type="similarity">
    <text evidence="2 9">Belongs to the beta sliding clamp family.</text>
</comment>
<dbReference type="GO" id="GO:0003887">
    <property type="term" value="F:DNA-directed DNA polymerase activity"/>
    <property type="evidence" value="ECO:0007669"/>
    <property type="project" value="UniProtKB-EC"/>
</dbReference>
<dbReference type="Pfam" id="PF00712">
    <property type="entry name" value="DNA_pol3_beta"/>
    <property type="match status" value="1"/>
</dbReference>
<accession>A0ABU4LKI2</accession>
<evidence type="ECO:0000256" key="6">
    <source>
        <dbReference type="ARBA" id="ARBA00022705"/>
    </source>
</evidence>
<evidence type="ECO:0000256" key="1">
    <source>
        <dbReference type="ARBA" id="ARBA00004496"/>
    </source>
</evidence>
<evidence type="ECO:0000313" key="14">
    <source>
        <dbReference type="Proteomes" id="UP001271723"/>
    </source>
</evidence>
<reference evidence="13 14" key="1">
    <citation type="journal article" date="2023" name="Microb. Genom.">
        <title>Mesoterricola silvestris gen. nov., sp. nov., Mesoterricola sediminis sp. nov., Geothrix oryzae sp. nov., Geothrix edaphica sp. nov., Geothrix rubra sp. nov., and Geothrix limicola sp. nov., six novel members of Acidobacteriota isolated from soils.</title>
        <authorList>
            <person name="Weisberg A.J."/>
            <person name="Pearce E."/>
            <person name="Kramer C.G."/>
            <person name="Chang J.H."/>
            <person name="Clarke C.R."/>
        </authorList>
    </citation>
    <scope>NUCLEOTIDE SEQUENCE [LARGE SCALE GENOMIC DNA]</scope>
    <source>
        <strain evidence="13 14">NRRL_B-2795</strain>
    </source>
</reference>
<evidence type="ECO:0000256" key="4">
    <source>
        <dbReference type="ARBA" id="ARBA00022679"/>
    </source>
</evidence>
<feature type="domain" description="DNA polymerase III beta sliding clamp central" evidence="11">
    <location>
        <begin position="126"/>
        <end position="243"/>
    </location>
</feature>
<comment type="caution">
    <text evidence="13">The sequence shown here is derived from an EMBL/GenBank/DDBJ whole genome shotgun (WGS) entry which is preliminary data.</text>
</comment>
<comment type="subcellular location">
    <subcellularLocation>
        <location evidence="1 9">Cytoplasm</location>
    </subcellularLocation>
</comment>
<keyword evidence="3 9" id="KW-0963">Cytoplasm</keyword>
<comment type="function">
    <text evidence="9">Confers DNA tethering and processivity to DNA polymerases and other proteins. Acts as a clamp, forming a ring around DNA (a reaction catalyzed by the clamp-loading complex) which diffuses in an ATP-independent manner freely and bidirectionally along dsDNA. Initially characterized for its ability to contact the catalytic subunit of DNA polymerase III (Pol III), a complex, multichain enzyme responsible for most of the replicative synthesis in bacteria; Pol III exhibits 3'-5' exonuclease proofreading activity. The beta chain is required for initiation of replication as well as for processivity of DNA replication.</text>
</comment>
<evidence type="ECO:0000256" key="7">
    <source>
        <dbReference type="ARBA" id="ARBA00022932"/>
    </source>
</evidence>
<dbReference type="Pfam" id="PF02768">
    <property type="entry name" value="DNA_pol3_beta_3"/>
    <property type="match status" value="1"/>
</dbReference>
<dbReference type="Gene3D" id="3.10.150.10">
    <property type="entry name" value="DNA Polymerase III, subunit A, domain 2"/>
    <property type="match status" value="3"/>
</dbReference>
<dbReference type="SUPFAM" id="SSF55979">
    <property type="entry name" value="DNA clamp"/>
    <property type="match status" value="3"/>
</dbReference>
<evidence type="ECO:0000313" key="13">
    <source>
        <dbReference type="EMBL" id="MDX2916128.1"/>
    </source>
</evidence>
<evidence type="ECO:0000256" key="8">
    <source>
        <dbReference type="ARBA" id="ARBA00023125"/>
    </source>
</evidence>
<dbReference type="PANTHER" id="PTHR30478">
    <property type="entry name" value="DNA POLYMERASE III SUBUNIT BETA"/>
    <property type="match status" value="1"/>
</dbReference>
<proteinExistence type="inferred from homology"/>
<dbReference type="InterPro" id="IPR022635">
    <property type="entry name" value="DNA_polIII_beta_C"/>
</dbReference>
<keyword evidence="5 9" id="KW-0548">Nucleotidyltransferase</keyword>
<evidence type="ECO:0000256" key="3">
    <source>
        <dbReference type="ARBA" id="ARBA00022490"/>
    </source>
</evidence>
<feature type="domain" description="DNA polymerase III beta sliding clamp N-terminal" evidence="10">
    <location>
        <begin position="1"/>
        <end position="117"/>
    </location>
</feature>
<feature type="domain" description="DNA polymerase III beta sliding clamp C-terminal" evidence="12">
    <location>
        <begin position="245"/>
        <end position="366"/>
    </location>
</feature>
<organism evidence="13 14">
    <name type="scientific">Streptomyces griseiscabiei</name>
    <dbReference type="NCBI Taxonomy" id="2993540"/>
    <lineage>
        <taxon>Bacteria</taxon>
        <taxon>Bacillati</taxon>
        <taxon>Actinomycetota</taxon>
        <taxon>Actinomycetes</taxon>
        <taxon>Kitasatosporales</taxon>
        <taxon>Streptomycetaceae</taxon>
        <taxon>Streptomyces</taxon>
    </lineage>
</organism>
<keyword evidence="14" id="KW-1185">Reference proteome</keyword>
<dbReference type="NCBIfam" id="TIGR00663">
    <property type="entry name" value="dnan"/>
    <property type="match status" value="1"/>
</dbReference>
<dbReference type="Proteomes" id="UP001271723">
    <property type="component" value="Unassembled WGS sequence"/>
</dbReference>
<evidence type="ECO:0000259" key="11">
    <source>
        <dbReference type="Pfam" id="PF02767"/>
    </source>
</evidence>
<dbReference type="RefSeq" id="WP_247247614.1">
    <property type="nucleotide sequence ID" value="NZ_JAGJBZ010000007.1"/>
</dbReference>
<dbReference type="PANTHER" id="PTHR30478:SF0">
    <property type="entry name" value="BETA SLIDING CLAMP"/>
    <property type="match status" value="1"/>
</dbReference>
<gene>
    <name evidence="13" type="primary">dnaN</name>
    <name evidence="13" type="ORF">PV517_46615</name>
</gene>
<dbReference type="CDD" id="cd00140">
    <property type="entry name" value="beta_clamp"/>
    <property type="match status" value="1"/>
</dbReference>
<name>A0ABU4LKI2_9ACTN</name>
<dbReference type="InterPro" id="IPR046938">
    <property type="entry name" value="DNA_clamp_sf"/>
</dbReference>
<evidence type="ECO:0000256" key="2">
    <source>
        <dbReference type="ARBA" id="ARBA00010752"/>
    </source>
</evidence>
<evidence type="ECO:0000256" key="9">
    <source>
        <dbReference type="PIRNR" id="PIRNR000804"/>
    </source>
</evidence>
<evidence type="ECO:0000259" key="10">
    <source>
        <dbReference type="Pfam" id="PF00712"/>
    </source>
</evidence>
<dbReference type="SMART" id="SM00480">
    <property type="entry name" value="POL3Bc"/>
    <property type="match status" value="1"/>
</dbReference>
<protein>
    <recommendedName>
        <fullName evidence="9">Beta sliding clamp</fullName>
    </recommendedName>
</protein>
<comment type="subunit">
    <text evidence="9">Forms a ring-shaped head-to-tail homodimer around DNA.</text>
</comment>
<evidence type="ECO:0000259" key="12">
    <source>
        <dbReference type="Pfam" id="PF02768"/>
    </source>
</evidence>
<dbReference type="PIRSF" id="PIRSF000804">
    <property type="entry name" value="DNA_pol_III_b"/>
    <property type="match status" value="1"/>
</dbReference>
<keyword evidence="4 9" id="KW-0808">Transferase</keyword>
<dbReference type="Pfam" id="PF02767">
    <property type="entry name" value="DNA_pol3_beta_2"/>
    <property type="match status" value="1"/>
</dbReference>
<sequence>MNLTIDHSTLAAAVALAARALPTRPPVPVLAGLKLTAADGQLNIAGYDYDTSTAASAAADLAEDGSVLVSGRLLSDITRALKHEVRLSTDGTRLVVESGSTRYTLHTLPLEEYPTLPTTPAASGVVSGKEFAAAVSQVARAAGNDDTLPSLTGVQITATGDNITLSATDRYRFAVRSLPWERMTDGPADARALIPAKVLQDIAKHLADDHQITVGLPDTQGTFGLTGEHTHSTVRALEGDLPKYKSLFPTEFSAQASVNTAALADAVKRVALVATGNTPVRLGFEPGTLTIEAGTSDDALAVDRIDTDLDGEPISIAYNPTYLLDGLNAIGADATQFGFVTSTKPSLLRGNGEPEDALRYLLMPVRLG</sequence>
<dbReference type="InterPro" id="IPR001001">
    <property type="entry name" value="DNA_polIII_beta"/>
</dbReference>
<dbReference type="EMBL" id="JARAVY010000039">
    <property type="protein sequence ID" value="MDX2916128.1"/>
    <property type="molecule type" value="Genomic_DNA"/>
</dbReference>
<keyword evidence="7 9" id="KW-0239">DNA-directed DNA polymerase</keyword>
<dbReference type="InterPro" id="IPR022634">
    <property type="entry name" value="DNA_polIII_beta_N"/>
</dbReference>
<keyword evidence="6 9" id="KW-0235">DNA replication</keyword>